<evidence type="ECO:0000259" key="3">
    <source>
        <dbReference type="Pfam" id="PF20385"/>
    </source>
</evidence>
<gene>
    <name evidence="4" type="ORF">RRH01S_08_00910</name>
</gene>
<feature type="domain" description="DUF6680" evidence="3">
    <location>
        <begin position="6"/>
        <end position="167"/>
    </location>
</feature>
<evidence type="ECO:0000256" key="1">
    <source>
        <dbReference type="SAM" id="MobiDB-lite"/>
    </source>
</evidence>
<dbReference type="RefSeq" id="WP_034519914.1">
    <property type="nucleotide sequence ID" value="NZ_BAYX01000008.1"/>
</dbReference>
<dbReference type="EMBL" id="BAYX01000008">
    <property type="protein sequence ID" value="GAJ94353.1"/>
    <property type="molecule type" value="Genomic_DNA"/>
</dbReference>
<keyword evidence="2" id="KW-1133">Transmembrane helix</keyword>
<evidence type="ECO:0000313" key="4">
    <source>
        <dbReference type="EMBL" id="GAJ94353.1"/>
    </source>
</evidence>
<dbReference type="Pfam" id="PF20385">
    <property type="entry name" value="DUF6680"/>
    <property type="match status" value="1"/>
</dbReference>
<feature type="transmembrane region" description="Helical" evidence="2">
    <location>
        <begin position="6"/>
        <end position="29"/>
    </location>
</feature>
<proteinExistence type="predicted"/>
<feature type="region of interest" description="Disordered" evidence="1">
    <location>
        <begin position="164"/>
        <end position="184"/>
    </location>
</feature>
<protein>
    <recommendedName>
        <fullName evidence="3">DUF6680 domain-containing protein</fullName>
    </recommendedName>
</protein>
<dbReference type="AlphaFoldDB" id="A0AA87Q2Y6"/>
<sequence length="184" mass="21050">MNSESLLAWTVVFATFAGPILAVFVTRWVDDRRSKQARKLDTFRVLIRTRRTQLSQDFVTALNMVEIDYYDAPKVISIHSELMRHLNLQVLDDGWLDRTRRLVARLLNAMGQNVGYSLEQLDILEGGYLPQALVDVEDEQQQVRKSLLAMFSGKQPLPVTLQAPPQQMPQTPHLPFMHDVPPPT</sequence>
<name>A0AA87Q2Y6_RHIRH</name>
<evidence type="ECO:0000256" key="2">
    <source>
        <dbReference type="SAM" id="Phobius"/>
    </source>
</evidence>
<keyword evidence="2" id="KW-0812">Transmembrane</keyword>
<dbReference type="InterPro" id="IPR046502">
    <property type="entry name" value="DUF6680"/>
</dbReference>
<reference evidence="4 5" key="1">
    <citation type="submission" date="2014-05" db="EMBL/GenBank/DDBJ databases">
        <title>Whole genome shotgun sequence of Rhizobium rhizogenes NBRC 13257.</title>
        <authorList>
            <person name="Katano-Makiyama Y."/>
            <person name="Hosoyama A."/>
            <person name="Hashimoto M."/>
            <person name="Hosoyama Y."/>
            <person name="Noguchi M."/>
            <person name="Tsuchikane K."/>
            <person name="Kimura A."/>
            <person name="Ohji S."/>
            <person name="Ichikawa N."/>
            <person name="Yamazoe A."/>
            <person name="Fujita N."/>
        </authorList>
    </citation>
    <scope>NUCLEOTIDE SEQUENCE [LARGE SCALE GENOMIC DNA]</scope>
    <source>
        <strain evidence="4 5">NBRC 13257</strain>
    </source>
</reference>
<comment type="caution">
    <text evidence="4">The sequence shown here is derived from an EMBL/GenBank/DDBJ whole genome shotgun (WGS) entry which is preliminary data.</text>
</comment>
<accession>A0AA87Q2Y6</accession>
<dbReference type="Proteomes" id="UP000026941">
    <property type="component" value="Unassembled WGS sequence"/>
</dbReference>
<keyword evidence="2" id="KW-0472">Membrane</keyword>
<evidence type="ECO:0000313" key="5">
    <source>
        <dbReference type="Proteomes" id="UP000026941"/>
    </source>
</evidence>
<organism evidence="4 5">
    <name type="scientific">Rhizobium rhizogenes NBRC 13257</name>
    <dbReference type="NCBI Taxonomy" id="1220581"/>
    <lineage>
        <taxon>Bacteria</taxon>
        <taxon>Pseudomonadati</taxon>
        <taxon>Pseudomonadota</taxon>
        <taxon>Alphaproteobacteria</taxon>
        <taxon>Hyphomicrobiales</taxon>
        <taxon>Rhizobiaceae</taxon>
        <taxon>Rhizobium/Agrobacterium group</taxon>
        <taxon>Rhizobium</taxon>
    </lineage>
</organism>